<accession>A0AAV2GNX6</accession>
<sequence>MESLPFNFRNFLEFVTKLGSVIKVLAAFPRLINVDMDQGSEVEEQWALVLLKSSTKGSQDECSGRLKAIVACLGFDLDDPFGIPLIMLWLVESYQL</sequence>
<name>A0AAV2GNX6_9ROSI</name>
<gene>
    <name evidence="1" type="ORF">LTRI10_LOCUS51311</name>
</gene>
<protein>
    <submittedName>
        <fullName evidence="1">Uncharacterized protein</fullName>
    </submittedName>
</protein>
<keyword evidence="2" id="KW-1185">Reference proteome</keyword>
<dbReference type="Proteomes" id="UP001497516">
    <property type="component" value="Chromosome 9"/>
</dbReference>
<evidence type="ECO:0000313" key="2">
    <source>
        <dbReference type="Proteomes" id="UP001497516"/>
    </source>
</evidence>
<dbReference type="AlphaFoldDB" id="A0AAV2GNX6"/>
<reference evidence="1 2" key="1">
    <citation type="submission" date="2024-04" db="EMBL/GenBank/DDBJ databases">
        <authorList>
            <person name="Fracassetti M."/>
        </authorList>
    </citation>
    <scope>NUCLEOTIDE SEQUENCE [LARGE SCALE GENOMIC DNA]</scope>
</reference>
<evidence type="ECO:0000313" key="1">
    <source>
        <dbReference type="EMBL" id="CAL1411987.1"/>
    </source>
</evidence>
<proteinExistence type="predicted"/>
<dbReference type="EMBL" id="OZ034822">
    <property type="protein sequence ID" value="CAL1411987.1"/>
    <property type="molecule type" value="Genomic_DNA"/>
</dbReference>
<organism evidence="1 2">
    <name type="scientific">Linum trigynum</name>
    <dbReference type="NCBI Taxonomy" id="586398"/>
    <lineage>
        <taxon>Eukaryota</taxon>
        <taxon>Viridiplantae</taxon>
        <taxon>Streptophyta</taxon>
        <taxon>Embryophyta</taxon>
        <taxon>Tracheophyta</taxon>
        <taxon>Spermatophyta</taxon>
        <taxon>Magnoliopsida</taxon>
        <taxon>eudicotyledons</taxon>
        <taxon>Gunneridae</taxon>
        <taxon>Pentapetalae</taxon>
        <taxon>rosids</taxon>
        <taxon>fabids</taxon>
        <taxon>Malpighiales</taxon>
        <taxon>Linaceae</taxon>
        <taxon>Linum</taxon>
    </lineage>
</organism>